<protein>
    <submittedName>
        <fullName evidence="1">Uncharacterized protein</fullName>
    </submittedName>
</protein>
<organism evidence="1 2">
    <name type="scientific">Bifidobacterium pseudocatenulatum DSM 20438 = JCM 1200 = LMG 10505</name>
    <dbReference type="NCBI Taxonomy" id="547043"/>
    <lineage>
        <taxon>Bacteria</taxon>
        <taxon>Bacillati</taxon>
        <taxon>Actinomycetota</taxon>
        <taxon>Actinomycetes</taxon>
        <taxon>Bifidobacteriales</taxon>
        <taxon>Bifidobacteriaceae</taxon>
        <taxon>Bifidobacterium</taxon>
    </lineage>
</organism>
<sequence length="53" mass="5793">MTPFIIGLTVSGGILFLSATTGKGNETAIKIVMEGSKLGFIWYVLQHIHKIFL</sequence>
<gene>
    <name evidence="1" type="ORF">BIFPSEUDO_04495</name>
</gene>
<comment type="caution">
    <text evidence="1">The sequence shown here is derived from an EMBL/GenBank/DDBJ whole genome shotgun (WGS) entry which is preliminary data.</text>
</comment>
<evidence type="ECO:0000313" key="2">
    <source>
        <dbReference type="Proteomes" id="UP000003875"/>
    </source>
</evidence>
<accession>C0BVP6</accession>
<evidence type="ECO:0000313" key="1">
    <source>
        <dbReference type="EMBL" id="EEG69874.1"/>
    </source>
</evidence>
<dbReference type="EMBL" id="ABXX02000018">
    <property type="protein sequence ID" value="EEG69874.1"/>
    <property type="molecule type" value="Genomic_DNA"/>
</dbReference>
<reference evidence="1 2" key="1">
    <citation type="submission" date="2009-02" db="EMBL/GenBank/DDBJ databases">
        <title>Draft genome sequence of Bifidobacterium pseudocatenulatum (DSM 20438).</title>
        <authorList>
            <person name="Sudarsanam P."/>
            <person name="Ley R."/>
            <person name="Guruge J."/>
            <person name="Turnbaugh P.J."/>
            <person name="Mahowald M."/>
            <person name="Liep D."/>
            <person name="Gordon J."/>
        </authorList>
    </citation>
    <scope>NUCLEOTIDE SEQUENCE [LARGE SCALE GENOMIC DNA]</scope>
    <source>
        <strain evidence="1 2">DSM 20438</strain>
    </source>
</reference>
<dbReference type="Proteomes" id="UP000003875">
    <property type="component" value="Unassembled WGS sequence"/>
</dbReference>
<dbReference type="AlphaFoldDB" id="C0BVP6"/>
<dbReference type="RefSeq" id="WP_004224011.1">
    <property type="nucleotide sequence ID" value="NZ_ABXX02000018.1"/>
</dbReference>
<reference evidence="1 2" key="2">
    <citation type="submission" date="2009-02" db="EMBL/GenBank/DDBJ databases">
        <authorList>
            <person name="Fulton L."/>
            <person name="Clifton S."/>
            <person name="Fulton B."/>
            <person name="Xu J."/>
            <person name="Minx P."/>
            <person name="Pepin K.H."/>
            <person name="Johnson M."/>
            <person name="Bhonagiri V."/>
            <person name="Nash W.E."/>
            <person name="Mardis E.R."/>
            <person name="Wilson R.K."/>
        </authorList>
    </citation>
    <scope>NUCLEOTIDE SEQUENCE [LARGE SCALE GENOMIC DNA]</scope>
    <source>
        <strain evidence="1 2">DSM 20438</strain>
    </source>
</reference>
<name>C0BVP6_BIFPS</name>
<proteinExistence type="predicted"/>